<accession>A0ABR7TC25</accession>
<evidence type="ECO:0000259" key="3">
    <source>
        <dbReference type="PROSITE" id="PS51186"/>
    </source>
</evidence>
<evidence type="ECO:0000313" key="4">
    <source>
        <dbReference type="EMBL" id="MBC9825511.1"/>
    </source>
</evidence>
<sequence>MKMTDAEAIRLINATSLGYDISIEITKKQMVKLLADVNHHFFFVAEENGLVAGYVHAELYEALYSEPMLNVLALAVDQKHQKKGLGKQLMQKIEFVASELGLIGVRLNSGETRLGAHKFYESIGYTSDKLQKRFLKIIS</sequence>
<dbReference type="Pfam" id="PF13508">
    <property type="entry name" value="Acetyltransf_7"/>
    <property type="match status" value="1"/>
</dbReference>
<comment type="caution">
    <text evidence="4">The sequence shown here is derived from an EMBL/GenBank/DDBJ whole genome shotgun (WGS) entry which is preliminary data.</text>
</comment>
<dbReference type="EMBL" id="WNJQ01000004">
    <property type="protein sequence ID" value="MBC9825511.1"/>
    <property type="molecule type" value="Genomic_DNA"/>
</dbReference>
<dbReference type="InterPro" id="IPR000182">
    <property type="entry name" value="GNAT_dom"/>
</dbReference>
<reference evidence="4 5" key="1">
    <citation type="journal article" date="2020" name="Microorganisms">
        <title>New Insight into Antimicrobial Compounds from Food and Marine-Sourced Carnobacterium Species through Phenotype and Genome Analyses.</title>
        <authorList>
            <person name="Begrem S."/>
            <person name="Ivaniuk F."/>
            <person name="Gigout-Chevalier F."/>
            <person name="Kolypczuk L."/>
            <person name="Bonnetot S."/>
            <person name="Leroi F."/>
            <person name="Grovel O."/>
            <person name="Delbarre-Ladrat C."/>
            <person name="Passerini D."/>
        </authorList>
    </citation>
    <scope>NUCLEOTIDE SEQUENCE [LARGE SCALE GENOMIC DNA]</scope>
    <source>
        <strain evidence="4 5">MIP2551</strain>
    </source>
</reference>
<name>A0ABR7TC25_9LACT</name>
<dbReference type="CDD" id="cd04301">
    <property type="entry name" value="NAT_SF"/>
    <property type="match status" value="1"/>
</dbReference>
<protein>
    <submittedName>
        <fullName evidence="4">GNAT family N-acetyltransferase</fullName>
    </submittedName>
</protein>
<evidence type="ECO:0000256" key="2">
    <source>
        <dbReference type="ARBA" id="ARBA00023315"/>
    </source>
</evidence>
<dbReference type="InterPro" id="IPR050832">
    <property type="entry name" value="Bact_Acetyltransf"/>
</dbReference>
<dbReference type="PANTHER" id="PTHR43877">
    <property type="entry name" value="AMINOALKYLPHOSPHONATE N-ACETYLTRANSFERASE-RELATED-RELATED"/>
    <property type="match status" value="1"/>
</dbReference>
<dbReference type="SUPFAM" id="SSF55729">
    <property type="entry name" value="Acyl-CoA N-acyltransferases (Nat)"/>
    <property type="match status" value="1"/>
</dbReference>
<keyword evidence="2" id="KW-0012">Acyltransferase</keyword>
<dbReference type="Gene3D" id="3.40.630.30">
    <property type="match status" value="1"/>
</dbReference>
<proteinExistence type="predicted"/>
<dbReference type="Proteomes" id="UP000638836">
    <property type="component" value="Unassembled WGS sequence"/>
</dbReference>
<dbReference type="InterPro" id="IPR016181">
    <property type="entry name" value="Acyl_CoA_acyltransferase"/>
</dbReference>
<evidence type="ECO:0000313" key="5">
    <source>
        <dbReference type="Proteomes" id="UP000638836"/>
    </source>
</evidence>
<keyword evidence="1" id="KW-0808">Transferase</keyword>
<evidence type="ECO:0000256" key="1">
    <source>
        <dbReference type="ARBA" id="ARBA00022679"/>
    </source>
</evidence>
<dbReference type="PROSITE" id="PS51186">
    <property type="entry name" value="GNAT"/>
    <property type="match status" value="1"/>
</dbReference>
<feature type="domain" description="N-acetyltransferase" evidence="3">
    <location>
        <begin position="1"/>
        <end position="139"/>
    </location>
</feature>
<gene>
    <name evidence="4" type="ORF">GLO26_06680</name>
</gene>
<organism evidence="4 5">
    <name type="scientific">Carnobacterium inhibens</name>
    <dbReference type="NCBI Taxonomy" id="147709"/>
    <lineage>
        <taxon>Bacteria</taxon>
        <taxon>Bacillati</taxon>
        <taxon>Bacillota</taxon>
        <taxon>Bacilli</taxon>
        <taxon>Lactobacillales</taxon>
        <taxon>Carnobacteriaceae</taxon>
        <taxon>Carnobacterium</taxon>
    </lineage>
</organism>
<keyword evidence="5" id="KW-1185">Reference proteome</keyword>